<evidence type="ECO:0000313" key="2">
    <source>
        <dbReference type="EMBL" id="TDN81770.1"/>
    </source>
</evidence>
<accession>A0A4R6FLG3</accession>
<gene>
    <name evidence="2" type="ORF">EV664_107172</name>
</gene>
<dbReference type="Proteomes" id="UP000295493">
    <property type="component" value="Unassembled WGS sequence"/>
</dbReference>
<organism evidence="2 3">
    <name type="scientific">Stakelama pacifica</name>
    <dbReference type="NCBI Taxonomy" id="517720"/>
    <lineage>
        <taxon>Bacteria</taxon>
        <taxon>Pseudomonadati</taxon>
        <taxon>Pseudomonadota</taxon>
        <taxon>Alphaproteobacteria</taxon>
        <taxon>Sphingomonadales</taxon>
        <taxon>Sphingomonadaceae</taxon>
        <taxon>Stakelama</taxon>
    </lineage>
</organism>
<reference evidence="2 3" key="1">
    <citation type="submission" date="2019-03" db="EMBL/GenBank/DDBJ databases">
        <title>Genomic Encyclopedia of Type Strains, Phase IV (KMG-IV): sequencing the most valuable type-strain genomes for metagenomic binning, comparative biology and taxonomic classification.</title>
        <authorList>
            <person name="Goeker M."/>
        </authorList>
    </citation>
    <scope>NUCLEOTIDE SEQUENCE [LARGE SCALE GENOMIC DNA]</scope>
    <source>
        <strain evidence="2 3">DSM 25059</strain>
    </source>
</reference>
<sequence length="111" mass="11451">MADQLPDLEGGANRRVESMPVLAIRPDGSPSVTTDPASDIIPIAPNDSADLSTVVREVRLKPISGTDGTIRVTFANGSTRDTEIAVGMPLTGTIVRVHATGTTATGLEGLV</sequence>
<keyword evidence="3" id="KW-1185">Reference proteome</keyword>
<protein>
    <submittedName>
        <fullName evidence="2">Uncharacterized protein</fullName>
    </submittedName>
</protein>
<dbReference type="AlphaFoldDB" id="A0A4R6FLG3"/>
<name>A0A4R6FLG3_9SPHN</name>
<dbReference type="RefSeq" id="WP_133495883.1">
    <property type="nucleotide sequence ID" value="NZ_BMLU01000007.1"/>
</dbReference>
<evidence type="ECO:0000313" key="3">
    <source>
        <dbReference type="Proteomes" id="UP000295493"/>
    </source>
</evidence>
<comment type="caution">
    <text evidence="2">The sequence shown here is derived from an EMBL/GenBank/DDBJ whole genome shotgun (WGS) entry which is preliminary data.</text>
</comment>
<proteinExistence type="predicted"/>
<dbReference type="EMBL" id="SNWD01000007">
    <property type="protein sequence ID" value="TDN81770.1"/>
    <property type="molecule type" value="Genomic_DNA"/>
</dbReference>
<evidence type="ECO:0000256" key="1">
    <source>
        <dbReference type="SAM" id="MobiDB-lite"/>
    </source>
</evidence>
<feature type="region of interest" description="Disordered" evidence="1">
    <location>
        <begin position="1"/>
        <end position="44"/>
    </location>
</feature>